<name>I5ARW4_EUBC6</name>
<keyword evidence="3" id="KW-0282">Flagellum</keyword>
<feature type="domain" description="Flagellar hook-length control protein-like C-terminal" evidence="2">
    <location>
        <begin position="410"/>
        <end position="471"/>
    </location>
</feature>
<organism evidence="3 4">
    <name type="scientific">Eubacterium cellulosolvens (strain ATCC 43171 / JCM 9499 / 6)</name>
    <name type="common">Cillobacterium cellulosolvens</name>
    <dbReference type="NCBI Taxonomy" id="633697"/>
    <lineage>
        <taxon>Bacteria</taxon>
        <taxon>Bacillati</taxon>
        <taxon>Bacillota</taxon>
        <taxon>Clostridia</taxon>
        <taxon>Eubacteriales</taxon>
        <taxon>Eubacteriaceae</taxon>
        <taxon>Eubacterium</taxon>
    </lineage>
</organism>
<evidence type="ECO:0000313" key="4">
    <source>
        <dbReference type="Proteomes" id="UP000005753"/>
    </source>
</evidence>
<keyword evidence="3" id="KW-0969">Cilium</keyword>
<dbReference type="EMBL" id="CM001487">
    <property type="protein sequence ID" value="EIM56537.1"/>
    <property type="molecule type" value="Genomic_DNA"/>
</dbReference>
<keyword evidence="4" id="KW-1185">Reference proteome</keyword>
<feature type="compositionally biased region" description="Low complexity" evidence="1">
    <location>
        <begin position="14"/>
        <end position="23"/>
    </location>
</feature>
<dbReference type="Pfam" id="PF02120">
    <property type="entry name" value="Flg_hook"/>
    <property type="match status" value="1"/>
</dbReference>
<dbReference type="InterPro" id="IPR038610">
    <property type="entry name" value="FliK-like_C_sf"/>
</dbReference>
<feature type="compositionally biased region" description="Basic and acidic residues" evidence="1">
    <location>
        <begin position="1"/>
        <end position="10"/>
    </location>
</feature>
<feature type="compositionally biased region" description="Basic and acidic residues" evidence="1">
    <location>
        <begin position="494"/>
        <end position="518"/>
    </location>
</feature>
<dbReference type="Proteomes" id="UP000005753">
    <property type="component" value="Chromosome"/>
</dbReference>
<feature type="region of interest" description="Disordered" evidence="1">
    <location>
        <begin position="145"/>
        <end position="177"/>
    </location>
</feature>
<dbReference type="Gene3D" id="3.30.750.140">
    <property type="match status" value="1"/>
</dbReference>
<reference evidence="3 4" key="1">
    <citation type="submission" date="2010-08" db="EMBL/GenBank/DDBJ databases">
        <authorList>
            <consortium name="US DOE Joint Genome Institute (JGI-PGF)"/>
            <person name="Lucas S."/>
            <person name="Copeland A."/>
            <person name="Lapidus A."/>
            <person name="Cheng J.-F."/>
            <person name="Bruce D."/>
            <person name="Goodwin L."/>
            <person name="Pitluck S."/>
            <person name="Land M.L."/>
            <person name="Hauser L."/>
            <person name="Chang Y.-J."/>
            <person name="Anderson I.J."/>
            <person name="Johnson E."/>
            <person name="Mulhopadhyay B."/>
            <person name="Kyrpides N."/>
            <person name="Woyke T.J."/>
        </authorList>
    </citation>
    <scope>NUCLEOTIDE SEQUENCE [LARGE SCALE GENOMIC DNA]</scope>
    <source>
        <strain evidence="3 4">6</strain>
    </source>
</reference>
<dbReference type="HOGENOM" id="CLU_513645_0_0_9"/>
<feature type="compositionally biased region" description="Polar residues" evidence="1">
    <location>
        <begin position="165"/>
        <end position="177"/>
    </location>
</feature>
<feature type="compositionally biased region" description="Basic and acidic residues" evidence="1">
    <location>
        <begin position="307"/>
        <end position="316"/>
    </location>
</feature>
<proteinExistence type="predicted"/>
<evidence type="ECO:0000259" key="2">
    <source>
        <dbReference type="Pfam" id="PF02120"/>
    </source>
</evidence>
<evidence type="ECO:0000256" key="1">
    <source>
        <dbReference type="SAM" id="MobiDB-lite"/>
    </source>
</evidence>
<feature type="region of interest" description="Disordered" evidence="1">
    <location>
        <begin position="283"/>
        <end position="357"/>
    </location>
</feature>
<dbReference type="OrthoDB" id="1907481at2"/>
<dbReference type="AlphaFoldDB" id="I5ARW4"/>
<gene>
    <name evidence="3" type="ORF">EubceDRAFT1_0698</name>
</gene>
<protein>
    <submittedName>
        <fullName evidence="3">Flagellar hook-length control protein FliK</fullName>
    </submittedName>
</protein>
<feature type="region of interest" description="Disordered" evidence="1">
    <location>
        <begin position="473"/>
        <end position="518"/>
    </location>
</feature>
<dbReference type="InterPro" id="IPR021136">
    <property type="entry name" value="Flagellar_hook_control-like_C"/>
</dbReference>
<dbReference type="STRING" id="633697.EubceDRAFT1_0698"/>
<sequence length="530" mass="57288">MEKLSIDTDVVKLSTAKTAKTTSRQSSDAFRGMMQNISENQNSGKQTDKAVSNGRKKEAKLQKSAGSKGIDEADRMSVMAAQMNMRTKVDSSPVDAPEELSLEPVADVQKAADDAAAAVNAEILQAEGETILQDHGQIAGNAAEVPELQEAQTSETRQAFAPDNIRSQISDPQQMVTATEDRIPGETEQLKAAEATMQPEAAAQGVAVATEMELTVGITEDVEAVGSKSKSVAEEMLIRNARIIEADEETTLREDLKADAVAIPIIEREQELSSEAKNSSAAAVVEADPRMAAKAQVSDRSAGVVKTEPEDNRETGDELPMAAATEQSKVQPEEALRGGNPEHAAADKGDDEEKPEDEIHVLTQDGRIDSQIRTQSQFSEIRSAKETTETAVLKTSPDSLGEDVTSYLKTNLPKQNGSLELILNPENLGRITIRVSYSSGNATIGIQAANPETLRLLTQEAARMGQILRETTGSETKVIVTPPSENASDTETDTEARSQNRREADENQNNKRQKEDSQDRFLNMMRLGMV</sequence>
<feature type="compositionally biased region" description="Polar residues" evidence="1">
    <location>
        <begin position="35"/>
        <end position="45"/>
    </location>
</feature>
<feature type="region of interest" description="Disordered" evidence="1">
    <location>
        <begin position="1"/>
        <end position="74"/>
    </location>
</feature>
<accession>I5ARW4</accession>
<dbReference type="eggNOG" id="ENOG5030JPI">
    <property type="taxonomic scope" value="Bacteria"/>
</dbReference>
<reference evidence="3 4" key="2">
    <citation type="submission" date="2012-02" db="EMBL/GenBank/DDBJ databases">
        <title>Improved High-Quality Draft sequence of Eubacterium cellulosolvens 6.</title>
        <authorList>
            <consortium name="US DOE Joint Genome Institute"/>
            <person name="Lucas S."/>
            <person name="Han J."/>
            <person name="Lapidus A."/>
            <person name="Cheng J.-F."/>
            <person name="Goodwin L."/>
            <person name="Pitluck S."/>
            <person name="Peters L."/>
            <person name="Mikhailova N."/>
            <person name="Gu W."/>
            <person name="Detter J.C."/>
            <person name="Han C."/>
            <person name="Tapia R."/>
            <person name="Land M."/>
            <person name="Hauser L."/>
            <person name="Kyrpides N."/>
            <person name="Ivanova N."/>
            <person name="Pagani I."/>
            <person name="Johnson E."/>
            <person name="Mukhopadhyay B."/>
            <person name="Anderson I."/>
            <person name="Woyke T."/>
        </authorList>
    </citation>
    <scope>NUCLEOTIDE SEQUENCE [LARGE SCALE GENOMIC DNA]</scope>
    <source>
        <strain evidence="3 4">6</strain>
    </source>
</reference>
<evidence type="ECO:0000313" key="3">
    <source>
        <dbReference type="EMBL" id="EIM56537.1"/>
    </source>
</evidence>
<keyword evidence="3" id="KW-0966">Cell projection</keyword>